<proteinExistence type="inferred from homology"/>
<name>A0A7J6W0H2_THATH</name>
<evidence type="ECO:0000256" key="12">
    <source>
        <dbReference type="ARBA" id="ARBA00037847"/>
    </source>
</evidence>
<dbReference type="AlphaFoldDB" id="A0A7J6W0H2"/>
<dbReference type="OrthoDB" id="1911164at2759"/>
<evidence type="ECO:0000256" key="7">
    <source>
        <dbReference type="ARBA" id="ARBA00022737"/>
    </source>
</evidence>
<keyword evidence="8 14" id="KW-1133">Transmembrane helix</keyword>
<dbReference type="FunFam" id="3.80.10.10:FF:000111">
    <property type="entry name" value="LRR receptor-like serine/threonine-protein kinase ERECTA"/>
    <property type="match status" value="1"/>
</dbReference>
<comment type="subcellular location">
    <subcellularLocation>
        <location evidence="1">Cell membrane</location>
    </subcellularLocation>
    <subcellularLocation>
        <location evidence="12">Endomembrane system</location>
        <topology evidence="12">Single-pass membrane protein</topology>
    </subcellularLocation>
    <subcellularLocation>
        <location evidence="2">Membrane</location>
        <topology evidence="2">Single-pass type I membrane protein</topology>
    </subcellularLocation>
</comment>
<evidence type="ECO:0000256" key="5">
    <source>
        <dbReference type="ARBA" id="ARBA00022614"/>
    </source>
</evidence>
<keyword evidence="11" id="KW-0325">Glycoprotein</keyword>
<evidence type="ECO:0000313" key="16">
    <source>
        <dbReference type="Proteomes" id="UP000554482"/>
    </source>
</evidence>
<evidence type="ECO:0000256" key="13">
    <source>
        <dbReference type="SAM" id="MobiDB-lite"/>
    </source>
</evidence>
<keyword evidence="7" id="KW-0677">Repeat</keyword>
<dbReference type="InterPro" id="IPR001611">
    <property type="entry name" value="Leu-rich_rpt"/>
</dbReference>
<evidence type="ECO:0000256" key="9">
    <source>
        <dbReference type="ARBA" id="ARBA00023136"/>
    </source>
</evidence>
<protein>
    <submittedName>
        <fullName evidence="15">Receptor-like protein</fullName>
    </submittedName>
</protein>
<sequence>MPEISPGLCSLRTLNLNGNKLEGKLSKTLENCTMLEVLDVGNNLLNGIFPCWLEEMPYLRVLVLRANKFNGSIPHPKPDNITFPMLQIIDISSNNFSGKLPSERFLRWKGMMNEEETESNYKHSTIRYRYLLLTRLYYQDAVTVTSKGRQMELEKILTIFTSIDMSNNKFEGQIPEGVGNLTSLYVLNFSGNALTGSIPSSLGNLKQLESLDLSRNMLNGTIPKQLADLTFLSVLNLSFNQLVGTIPQGRQFQTFNENVYEGNIGLCGPPVSQTCINATKLAPSPPKSQKDRFESEFDWRFILTGLGFGAGAAFVVAPLWFWTDGRKWYDKQIDRFLSFMLPSAAFLYDDGRVDTFTDDNLEEEFTEDEELTEHTSNYSDEKDMEGSRPVHGRYCLFCTKVDISTKRVIHNPKCNCHVSPHNSSSIPQ</sequence>
<accession>A0A7J6W0H2</accession>
<keyword evidence="5" id="KW-0433">Leucine-rich repeat</keyword>
<feature type="transmembrane region" description="Helical" evidence="14">
    <location>
        <begin position="299"/>
        <end position="322"/>
    </location>
</feature>
<evidence type="ECO:0000256" key="14">
    <source>
        <dbReference type="SAM" id="Phobius"/>
    </source>
</evidence>
<comment type="similarity">
    <text evidence="3">Belongs to the RLP family.</text>
</comment>
<evidence type="ECO:0000256" key="4">
    <source>
        <dbReference type="ARBA" id="ARBA00022475"/>
    </source>
</evidence>
<evidence type="ECO:0000256" key="1">
    <source>
        <dbReference type="ARBA" id="ARBA00004236"/>
    </source>
</evidence>
<keyword evidence="4" id="KW-1003">Cell membrane</keyword>
<evidence type="ECO:0000256" key="8">
    <source>
        <dbReference type="ARBA" id="ARBA00022989"/>
    </source>
</evidence>
<dbReference type="PRINTS" id="PR00019">
    <property type="entry name" value="LEURICHRPT"/>
</dbReference>
<dbReference type="Pfam" id="PF00560">
    <property type="entry name" value="LRR_1"/>
    <property type="match status" value="2"/>
</dbReference>
<evidence type="ECO:0000256" key="2">
    <source>
        <dbReference type="ARBA" id="ARBA00004479"/>
    </source>
</evidence>
<organism evidence="15 16">
    <name type="scientific">Thalictrum thalictroides</name>
    <name type="common">Rue-anemone</name>
    <name type="synonym">Anemone thalictroides</name>
    <dbReference type="NCBI Taxonomy" id="46969"/>
    <lineage>
        <taxon>Eukaryota</taxon>
        <taxon>Viridiplantae</taxon>
        <taxon>Streptophyta</taxon>
        <taxon>Embryophyta</taxon>
        <taxon>Tracheophyta</taxon>
        <taxon>Spermatophyta</taxon>
        <taxon>Magnoliopsida</taxon>
        <taxon>Ranunculales</taxon>
        <taxon>Ranunculaceae</taxon>
        <taxon>Thalictroideae</taxon>
        <taxon>Thalictrum</taxon>
    </lineage>
</organism>
<evidence type="ECO:0000256" key="10">
    <source>
        <dbReference type="ARBA" id="ARBA00023170"/>
    </source>
</evidence>
<keyword evidence="10 15" id="KW-0675">Receptor</keyword>
<dbReference type="Gene3D" id="3.80.10.10">
    <property type="entry name" value="Ribonuclease Inhibitor"/>
    <property type="match status" value="1"/>
</dbReference>
<dbReference type="InterPro" id="IPR032675">
    <property type="entry name" value="LRR_dom_sf"/>
</dbReference>
<dbReference type="EMBL" id="JABWDY010024419">
    <property type="protein sequence ID" value="KAF5190258.1"/>
    <property type="molecule type" value="Genomic_DNA"/>
</dbReference>
<evidence type="ECO:0000256" key="11">
    <source>
        <dbReference type="ARBA" id="ARBA00023180"/>
    </source>
</evidence>
<dbReference type="Pfam" id="PF13855">
    <property type="entry name" value="LRR_8"/>
    <property type="match status" value="2"/>
</dbReference>
<gene>
    <name evidence="15" type="ORF">FRX31_020155</name>
</gene>
<comment type="caution">
    <text evidence="15">The sequence shown here is derived from an EMBL/GenBank/DDBJ whole genome shotgun (WGS) entry which is preliminary data.</text>
</comment>
<keyword evidence="16" id="KW-1185">Reference proteome</keyword>
<reference evidence="15 16" key="1">
    <citation type="submission" date="2020-06" db="EMBL/GenBank/DDBJ databases">
        <title>Transcriptomic and genomic resources for Thalictrum thalictroides and T. hernandezii: Facilitating candidate gene discovery in an emerging model plant lineage.</title>
        <authorList>
            <person name="Arias T."/>
            <person name="Riano-Pachon D.M."/>
            <person name="Di Stilio V.S."/>
        </authorList>
    </citation>
    <scope>NUCLEOTIDE SEQUENCE [LARGE SCALE GENOMIC DNA]</scope>
    <source>
        <strain evidence="16">cv. WT478/WT964</strain>
        <tissue evidence="15">Leaves</tissue>
    </source>
</reference>
<keyword evidence="6 14" id="KW-0812">Transmembrane</keyword>
<dbReference type="Proteomes" id="UP000554482">
    <property type="component" value="Unassembled WGS sequence"/>
</dbReference>
<evidence type="ECO:0000313" key="15">
    <source>
        <dbReference type="EMBL" id="KAF5190258.1"/>
    </source>
</evidence>
<dbReference type="GO" id="GO:0005886">
    <property type="term" value="C:plasma membrane"/>
    <property type="evidence" value="ECO:0007669"/>
    <property type="project" value="UniProtKB-SubCell"/>
</dbReference>
<evidence type="ECO:0000256" key="3">
    <source>
        <dbReference type="ARBA" id="ARBA00009592"/>
    </source>
</evidence>
<feature type="region of interest" description="Disordered" evidence="13">
    <location>
        <begin position="365"/>
        <end position="387"/>
    </location>
</feature>
<evidence type="ECO:0000256" key="6">
    <source>
        <dbReference type="ARBA" id="ARBA00022692"/>
    </source>
</evidence>
<dbReference type="PANTHER" id="PTHR27004">
    <property type="entry name" value="RECEPTOR-LIKE PROTEIN 12 ISOFORM X1"/>
    <property type="match status" value="1"/>
</dbReference>
<keyword evidence="9 14" id="KW-0472">Membrane</keyword>
<dbReference type="PANTHER" id="PTHR27004:SF463">
    <property type="entry name" value="RECEPTOR-LIKE PROTEIN 12"/>
    <property type="match status" value="1"/>
</dbReference>
<dbReference type="SUPFAM" id="SSF52058">
    <property type="entry name" value="L domain-like"/>
    <property type="match status" value="1"/>
</dbReference>